<evidence type="ECO:0000256" key="3">
    <source>
        <dbReference type="HAMAP-Rule" id="MF_00528"/>
    </source>
</evidence>
<keyword evidence="3" id="KW-0963">Cytoplasm</keyword>
<dbReference type="RefSeq" id="WP_166278087.1">
    <property type="nucleotide sequence ID" value="NZ_JAAFGS010000009.1"/>
</dbReference>
<comment type="cofactor">
    <cofactor evidence="1 3">
        <name>a divalent metal cation</name>
        <dbReference type="ChEBI" id="CHEBI:60240"/>
    </cofactor>
</comment>
<comment type="similarity">
    <text evidence="3">Belongs to the Maf family. YhdE subfamily.</text>
</comment>
<protein>
    <recommendedName>
        <fullName evidence="3">dTTP/UTP pyrophosphatase</fullName>
        <shortName evidence="3">dTTPase/UTPase</shortName>
        <ecNumber evidence="3">3.6.1.9</ecNumber>
    </recommendedName>
    <alternativeName>
        <fullName evidence="3">Nucleoside triphosphate pyrophosphatase</fullName>
    </alternativeName>
    <alternativeName>
        <fullName evidence="3">Nucleotide pyrophosphatase</fullName>
        <shortName evidence="3">Nucleotide PPase</shortName>
    </alternativeName>
</protein>
<evidence type="ECO:0000313" key="5">
    <source>
        <dbReference type="Proteomes" id="UP000800303"/>
    </source>
</evidence>
<dbReference type="PIRSF" id="PIRSF006305">
    <property type="entry name" value="Maf"/>
    <property type="match status" value="1"/>
</dbReference>
<evidence type="ECO:0000256" key="1">
    <source>
        <dbReference type="ARBA" id="ARBA00001968"/>
    </source>
</evidence>
<comment type="caution">
    <text evidence="4">The sequence shown here is derived from an EMBL/GenBank/DDBJ whole genome shotgun (WGS) entry which is preliminary data.</text>
</comment>
<sequence>MNHSSNDRKTRQIILASSSPRRRELLASLGADFTVEPSGASEEVPGDWTPERIVEDLALRKAEWVMERRARSEGVIVGSDTIVVLDGAVLGKPKDAADAVRMLSLLSGREHRVYTGAACIDAASGRAEVSHRFTNVRMKELSERRIEDYVKSGEPMDKAGAYAIQGLGALLVESIEGDYFTVVGLPLALLGEMLEGFGVNLLPSNP</sequence>
<dbReference type="Proteomes" id="UP000800303">
    <property type="component" value="Unassembled WGS sequence"/>
</dbReference>
<comment type="subcellular location">
    <subcellularLocation>
        <location evidence="3">Cytoplasm</location>
    </subcellularLocation>
</comment>
<organism evidence="4 5">
    <name type="scientific">Saccharibacillus alkalitolerans</name>
    <dbReference type="NCBI Taxonomy" id="2705290"/>
    <lineage>
        <taxon>Bacteria</taxon>
        <taxon>Bacillati</taxon>
        <taxon>Bacillota</taxon>
        <taxon>Bacilli</taxon>
        <taxon>Bacillales</taxon>
        <taxon>Paenibacillaceae</taxon>
        <taxon>Saccharibacillus</taxon>
    </lineage>
</organism>
<reference evidence="4 5" key="1">
    <citation type="submission" date="2020-01" db="EMBL/GenBank/DDBJ databases">
        <title>Polyphasic characterisation and genomic insights into a novel alkali tolerant bacterium VR-M41.</title>
        <authorList>
            <person name="Vemuluri V.R."/>
        </authorList>
    </citation>
    <scope>NUCLEOTIDE SEQUENCE [LARGE SCALE GENOMIC DNA]</scope>
    <source>
        <strain evidence="4 5">VR-M41</strain>
    </source>
</reference>
<dbReference type="PANTHER" id="PTHR43213">
    <property type="entry name" value="BIFUNCTIONAL DTTP/UTP PYROPHOSPHATASE/METHYLTRANSFERASE PROTEIN-RELATED"/>
    <property type="match status" value="1"/>
</dbReference>
<accession>A0ABX0FD05</accession>
<dbReference type="InterPro" id="IPR029001">
    <property type="entry name" value="ITPase-like_fam"/>
</dbReference>
<dbReference type="PANTHER" id="PTHR43213:SF5">
    <property type="entry name" value="BIFUNCTIONAL DTTP_UTP PYROPHOSPHATASE_METHYLTRANSFERASE PROTEIN-RELATED"/>
    <property type="match status" value="1"/>
</dbReference>
<dbReference type="Pfam" id="PF02545">
    <property type="entry name" value="Maf"/>
    <property type="match status" value="1"/>
</dbReference>
<dbReference type="EC" id="3.6.1.9" evidence="3"/>
<evidence type="ECO:0000256" key="2">
    <source>
        <dbReference type="ARBA" id="ARBA00022801"/>
    </source>
</evidence>
<evidence type="ECO:0000313" key="4">
    <source>
        <dbReference type="EMBL" id="NGZ77523.1"/>
    </source>
</evidence>
<feature type="active site" description="Proton acceptor" evidence="3">
    <location>
        <position position="80"/>
    </location>
</feature>
<dbReference type="HAMAP" id="MF_00528">
    <property type="entry name" value="Maf"/>
    <property type="match status" value="1"/>
</dbReference>
<dbReference type="Gene3D" id="3.90.950.10">
    <property type="match status" value="1"/>
</dbReference>
<comment type="catalytic activity">
    <reaction evidence="3">
        <text>UTP + H2O = UMP + diphosphate + H(+)</text>
        <dbReference type="Rhea" id="RHEA:29395"/>
        <dbReference type="ChEBI" id="CHEBI:15377"/>
        <dbReference type="ChEBI" id="CHEBI:15378"/>
        <dbReference type="ChEBI" id="CHEBI:33019"/>
        <dbReference type="ChEBI" id="CHEBI:46398"/>
        <dbReference type="ChEBI" id="CHEBI:57865"/>
        <dbReference type="EC" id="3.6.1.9"/>
    </reaction>
</comment>
<name>A0ABX0FD05_9BACL</name>
<dbReference type="InterPro" id="IPR003697">
    <property type="entry name" value="Maf-like"/>
</dbReference>
<dbReference type="SUPFAM" id="SSF52972">
    <property type="entry name" value="ITPase-like"/>
    <property type="match status" value="1"/>
</dbReference>
<feature type="site" description="Important for substrate specificity" evidence="3">
    <location>
        <position position="21"/>
    </location>
</feature>
<keyword evidence="3" id="KW-0546">Nucleotide metabolism</keyword>
<comment type="caution">
    <text evidence="3">Lacks conserved residue(s) required for the propagation of feature annotation.</text>
</comment>
<keyword evidence="2 3" id="KW-0378">Hydrolase</keyword>
<feature type="site" description="Important for substrate specificity" evidence="3">
    <location>
        <position position="81"/>
    </location>
</feature>
<feature type="site" description="Important for substrate specificity" evidence="3">
    <location>
        <position position="165"/>
    </location>
</feature>
<proteinExistence type="inferred from homology"/>
<dbReference type="EMBL" id="JAAFGS010000009">
    <property type="protein sequence ID" value="NGZ77523.1"/>
    <property type="molecule type" value="Genomic_DNA"/>
</dbReference>
<comment type="catalytic activity">
    <reaction evidence="3">
        <text>dTTP + H2O = dTMP + diphosphate + H(+)</text>
        <dbReference type="Rhea" id="RHEA:28534"/>
        <dbReference type="ChEBI" id="CHEBI:15377"/>
        <dbReference type="ChEBI" id="CHEBI:15378"/>
        <dbReference type="ChEBI" id="CHEBI:33019"/>
        <dbReference type="ChEBI" id="CHEBI:37568"/>
        <dbReference type="ChEBI" id="CHEBI:63528"/>
        <dbReference type="EC" id="3.6.1.9"/>
    </reaction>
</comment>
<dbReference type="CDD" id="cd00555">
    <property type="entry name" value="Maf"/>
    <property type="match status" value="1"/>
</dbReference>
<comment type="function">
    <text evidence="3">Nucleoside triphosphate pyrophosphatase that hydrolyzes dTTP and UTP. May have a dual role in cell division arrest and in preventing the incorporation of modified nucleotides into cellular nucleic acids.</text>
</comment>
<dbReference type="NCBIfam" id="TIGR00172">
    <property type="entry name" value="maf"/>
    <property type="match status" value="1"/>
</dbReference>
<gene>
    <name evidence="4" type="ORF">GYN08_19715</name>
</gene>
<keyword evidence="5" id="KW-1185">Reference proteome</keyword>